<sequence>MPPSSAVVRMTSWGFSLGGEQGLDAGFASEVETVEGARLLNPRIWSLQDNGRADEAAVADYEYRHQFVRTEGRRSGEEDLSLVTVLRFQRSNRQTCLYIYFEIVYAKNRKKTNIQRSSNRQTFRRTRPFGSSLASGSIGTLKLSKFALIWNCQAIPNSIRLNQTLHFNEWLNDLTVKQPIPTFFYPVASSPDAGFVKLNFDGSMVNQGATSGFVIRNLTGEPIAAGTRFTGQNTISVAECLALHNGLWLAKAK</sequence>
<evidence type="ECO:0000313" key="2">
    <source>
        <dbReference type="EMBL" id="RXI00656.1"/>
    </source>
</evidence>
<protein>
    <recommendedName>
        <fullName evidence="1">RNase H type-1 domain-containing protein</fullName>
    </recommendedName>
</protein>
<dbReference type="Proteomes" id="UP000290289">
    <property type="component" value="Chromosome 4"/>
</dbReference>
<accession>A0A498JZP7</accession>
<evidence type="ECO:0000259" key="1">
    <source>
        <dbReference type="Pfam" id="PF13456"/>
    </source>
</evidence>
<feature type="domain" description="RNase H type-1" evidence="1">
    <location>
        <begin position="199"/>
        <end position="251"/>
    </location>
</feature>
<dbReference type="EMBL" id="RDQH01000330">
    <property type="protein sequence ID" value="RXI00656.1"/>
    <property type="molecule type" value="Genomic_DNA"/>
</dbReference>
<comment type="caution">
    <text evidence="2">The sequence shown here is derived from an EMBL/GenBank/DDBJ whole genome shotgun (WGS) entry which is preliminary data.</text>
</comment>
<gene>
    <name evidence="2" type="ORF">DVH24_000890</name>
</gene>
<proteinExistence type="predicted"/>
<dbReference type="GO" id="GO:0004523">
    <property type="term" value="F:RNA-DNA hybrid ribonuclease activity"/>
    <property type="evidence" value="ECO:0007669"/>
    <property type="project" value="InterPro"/>
</dbReference>
<dbReference type="InterPro" id="IPR002156">
    <property type="entry name" value="RNaseH_domain"/>
</dbReference>
<reference evidence="2 3" key="1">
    <citation type="submission" date="2018-10" db="EMBL/GenBank/DDBJ databases">
        <title>A high-quality apple genome assembly.</title>
        <authorList>
            <person name="Hu J."/>
        </authorList>
    </citation>
    <scope>NUCLEOTIDE SEQUENCE [LARGE SCALE GENOMIC DNA]</scope>
    <source>
        <strain evidence="3">cv. HFTH1</strain>
        <tissue evidence="2">Young leaf</tissue>
    </source>
</reference>
<evidence type="ECO:0000313" key="3">
    <source>
        <dbReference type="Proteomes" id="UP000290289"/>
    </source>
</evidence>
<dbReference type="GO" id="GO:0003676">
    <property type="term" value="F:nucleic acid binding"/>
    <property type="evidence" value="ECO:0007669"/>
    <property type="project" value="InterPro"/>
</dbReference>
<dbReference type="Pfam" id="PF13456">
    <property type="entry name" value="RVT_3"/>
    <property type="match status" value="1"/>
</dbReference>
<name>A0A498JZP7_MALDO</name>
<organism evidence="2 3">
    <name type="scientific">Malus domestica</name>
    <name type="common">Apple</name>
    <name type="synonym">Pyrus malus</name>
    <dbReference type="NCBI Taxonomy" id="3750"/>
    <lineage>
        <taxon>Eukaryota</taxon>
        <taxon>Viridiplantae</taxon>
        <taxon>Streptophyta</taxon>
        <taxon>Embryophyta</taxon>
        <taxon>Tracheophyta</taxon>
        <taxon>Spermatophyta</taxon>
        <taxon>Magnoliopsida</taxon>
        <taxon>eudicotyledons</taxon>
        <taxon>Gunneridae</taxon>
        <taxon>Pentapetalae</taxon>
        <taxon>rosids</taxon>
        <taxon>fabids</taxon>
        <taxon>Rosales</taxon>
        <taxon>Rosaceae</taxon>
        <taxon>Amygdaloideae</taxon>
        <taxon>Maleae</taxon>
        <taxon>Malus</taxon>
    </lineage>
</organism>
<keyword evidence="3" id="KW-1185">Reference proteome</keyword>
<dbReference type="AlphaFoldDB" id="A0A498JZP7"/>